<protein>
    <recommendedName>
        <fullName evidence="3">DUF559 domain-containing protein</fullName>
    </recommendedName>
</protein>
<dbReference type="RefSeq" id="WP_163795467.1">
    <property type="nucleotide sequence ID" value="NZ_AP022588.1"/>
</dbReference>
<proteinExistence type="predicted"/>
<evidence type="ECO:0008006" key="3">
    <source>
        <dbReference type="Google" id="ProtNLM"/>
    </source>
</evidence>
<dbReference type="Gene3D" id="3.40.960.10">
    <property type="entry name" value="VSR Endonuclease"/>
    <property type="match status" value="1"/>
</dbReference>
<dbReference type="KEGG" id="msei:MSEDJ_05120"/>
<accession>A0A7I7QKM1</accession>
<sequence>MAEVFLGAEAVAAGRVTRHELRRWYRPMFRGVYLPTDEEPTLADRAVGAWLTTGRRGVIGGVAASALHGAPWVDPSHPIEVSGVVGRPQAGLVTRREHIADDEVTRRAGVPVTTRVRTAFDLGRHLSRAQAIARLDALMWNQKFSLDEVLALAERYPRTRGLRQLRELLPLVDGGSASPRESQTRLLLIDAGMPKPETQIPVVLGRNAVVFLDMGWEEFGVAVEYDGDHHRTDRRQYVKDVARLRKLEELGWIVIRVIAEDRPEDWLARVASALRSRGCHVDMYVAAALAA</sequence>
<dbReference type="EMBL" id="AP022588">
    <property type="protein sequence ID" value="BBY26416.1"/>
    <property type="molecule type" value="Genomic_DNA"/>
</dbReference>
<reference evidence="1 2" key="1">
    <citation type="journal article" date="2019" name="Emerg. Microbes Infect.">
        <title>Comprehensive subspecies identification of 175 nontuberculous mycobacteria species based on 7547 genomic profiles.</title>
        <authorList>
            <person name="Matsumoto Y."/>
            <person name="Kinjo T."/>
            <person name="Motooka D."/>
            <person name="Nabeya D."/>
            <person name="Jung N."/>
            <person name="Uechi K."/>
            <person name="Horii T."/>
            <person name="Iida T."/>
            <person name="Fujita J."/>
            <person name="Nakamura S."/>
        </authorList>
    </citation>
    <scope>NUCLEOTIDE SEQUENCE [LARGE SCALE GENOMIC DNA]</scope>
    <source>
        <strain evidence="1 2">JCM 17899</strain>
    </source>
</reference>
<gene>
    <name evidence="1" type="ORF">MSEDJ_05120</name>
</gene>
<dbReference type="Proteomes" id="UP000467193">
    <property type="component" value="Chromosome"/>
</dbReference>
<organism evidence="1 2">
    <name type="scientific">Mycolicibacterium sediminis</name>
    <dbReference type="NCBI Taxonomy" id="1286180"/>
    <lineage>
        <taxon>Bacteria</taxon>
        <taxon>Bacillati</taxon>
        <taxon>Actinomycetota</taxon>
        <taxon>Actinomycetes</taxon>
        <taxon>Mycobacteriales</taxon>
        <taxon>Mycobacteriaceae</taxon>
        <taxon>Mycolicibacterium</taxon>
    </lineage>
</organism>
<dbReference type="AlphaFoldDB" id="A0A7I7QKM1"/>
<evidence type="ECO:0000313" key="2">
    <source>
        <dbReference type="Proteomes" id="UP000467193"/>
    </source>
</evidence>
<evidence type="ECO:0000313" key="1">
    <source>
        <dbReference type="EMBL" id="BBY26416.1"/>
    </source>
</evidence>
<keyword evidence="2" id="KW-1185">Reference proteome</keyword>
<name>A0A7I7QKM1_9MYCO</name>